<organism evidence="1 2">
    <name type="scientific">Collybiopsis confluens</name>
    <dbReference type="NCBI Taxonomy" id="2823264"/>
    <lineage>
        <taxon>Eukaryota</taxon>
        <taxon>Fungi</taxon>
        <taxon>Dikarya</taxon>
        <taxon>Basidiomycota</taxon>
        <taxon>Agaricomycotina</taxon>
        <taxon>Agaricomycetes</taxon>
        <taxon>Agaricomycetidae</taxon>
        <taxon>Agaricales</taxon>
        <taxon>Marasmiineae</taxon>
        <taxon>Omphalotaceae</taxon>
        <taxon>Collybiopsis</taxon>
    </lineage>
</organism>
<dbReference type="AlphaFoldDB" id="A0A8H5GLI2"/>
<keyword evidence="2" id="KW-1185">Reference proteome</keyword>
<dbReference type="Proteomes" id="UP000518752">
    <property type="component" value="Unassembled WGS sequence"/>
</dbReference>
<accession>A0A8H5GLI2</accession>
<gene>
    <name evidence="1" type="ORF">D9757_011681</name>
</gene>
<dbReference type="EMBL" id="JAACJN010000144">
    <property type="protein sequence ID" value="KAF5367263.1"/>
    <property type="molecule type" value="Genomic_DNA"/>
</dbReference>
<reference evidence="1 2" key="1">
    <citation type="journal article" date="2020" name="ISME J.">
        <title>Uncovering the hidden diversity of litter-decomposition mechanisms in mushroom-forming fungi.</title>
        <authorList>
            <person name="Floudas D."/>
            <person name="Bentzer J."/>
            <person name="Ahren D."/>
            <person name="Johansson T."/>
            <person name="Persson P."/>
            <person name="Tunlid A."/>
        </authorList>
    </citation>
    <scope>NUCLEOTIDE SEQUENCE [LARGE SCALE GENOMIC DNA]</scope>
    <source>
        <strain evidence="1 2">CBS 406.79</strain>
    </source>
</reference>
<protein>
    <submittedName>
        <fullName evidence="1">Uncharacterized protein</fullName>
    </submittedName>
</protein>
<evidence type="ECO:0000313" key="1">
    <source>
        <dbReference type="EMBL" id="KAF5367263.1"/>
    </source>
</evidence>
<proteinExistence type="predicted"/>
<name>A0A8H5GLI2_9AGAR</name>
<sequence length="116" mass="13516">MTLERRFHGFGNLSQLPFRRPISAQVELYVSGQQGFRKRCQFHTFSFFTECPNLRGPSSSLTLLRDTCFHVPFSPFMFHSFETLALGKRSGGYIGVSVDEYKKLHNTRIYRDHVLH</sequence>
<dbReference type="OrthoDB" id="760868at2759"/>
<evidence type="ECO:0000313" key="2">
    <source>
        <dbReference type="Proteomes" id="UP000518752"/>
    </source>
</evidence>
<comment type="caution">
    <text evidence="1">The sequence shown here is derived from an EMBL/GenBank/DDBJ whole genome shotgun (WGS) entry which is preliminary data.</text>
</comment>